<dbReference type="SUPFAM" id="SSF51735">
    <property type="entry name" value="NAD(P)-binding Rossmann-fold domains"/>
    <property type="match status" value="1"/>
</dbReference>
<gene>
    <name evidence="2" type="ORF">WB403_51165</name>
</gene>
<name>A0ABU8GWC9_9ACTN</name>
<feature type="non-terminal residue" evidence="2">
    <location>
        <position position="83"/>
    </location>
</feature>
<dbReference type="Proteomes" id="UP001365781">
    <property type="component" value="Unassembled WGS sequence"/>
</dbReference>
<evidence type="ECO:0000259" key="1">
    <source>
        <dbReference type="Pfam" id="PF01370"/>
    </source>
</evidence>
<protein>
    <submittedName>
        <fullName evidence="2">NAD-dependent epimerase/dehydratase family protein</fullName>
    </submittedName>
</protein>
<feature type="non-terminal residue" evidence="2">
    <location>
        <position position="1"/>
    </location>
</feature>
<keyword evidence="3" id="KW-1185">Reference proteome</keyword>
<dbReference type="Pfam" id="PF01370">
    <property type="entry name" value="Epimerase"/>
    <property type="match status" value="1"/>
</dbReference>
<dbReference type="EMBL" id="JBBAYM010000668">
    <property type="protein sequence ID" value="MEI5617474.1"/>
    <property type="molecule type" value="Genomic_DNA"/>
</dbReference>
<dbReference type="InterPro" id="IPR036291">
    <property type="entry name" value="NAD(P)-bd_dom_sf"/>
</dbReference>
<feature type="domain" description="NAD-dependent epimerase/dehydratase" evidence="1">
    <location>
        <begin position="1"/>
        <end position="82"/>
    </location>
</feature>
<dbReference type="RefSeq" id="WP_336559315.1">
    <property type="nucleotide sequence ID" value="NZ_JBBAYM010000668.1"/>
</dbReference>
<accession>A0ABU8GWC9</accession>
<comment type="caution">
    <text evidence="2">The sequence shown here is derived from an EMBL/GenBank/DDBJ whole genome shotgun (WGS) entry which is preliminary data.</text>
</comment>
<proteinExistence type="predicted"/>
<reference evidence="2 3" key="1">
    <citation type="submission" date="2024-03" db="EMBL/GenBank/DDBJ databases">
        <title>First Report of Pectobacterium brasiliscabiei causing potato scab in china.</title>
        <authorList>
            <person name="Handique U."/>
        </authorList>
    </citation>
    <scope>NUCLEOTIDE SEQUENCE [LARGE SCALE GENOMIC DNA]</scope>
    <source>
        <strain evidence="2 3">ZRIMU1503</strain>
    </source>
</reference>
<sequence>VLITGASGFVGKNLINFLLERQVDAVPFSRTNGQDYAWTDTNFLDDQNICTVVHLTGKAHDIKKVSDPKEYYKVNAELTREVF</sequence>
<organism evidence="2 3">
    <name type="scientific">Streptomyces brasiliscabiei</name>
    <dbReference type="NCBI Taxonomy" id="2736302"/>
    <lineage>
        <taxon>Bacteria</taxon>
        <taxon>Bacillati</taxon>
        <taxon>Actinomycetota</taxon>
        <taxon>Actinomycetes</taxon>
        <taxon>Kitasatosporales</taxon>
        <taxon>Streptomycetaceae</taxon>
        <taxon>Streptomyces</taxon>
    </lineage>
</organism>
<evidence type="ECO:0000313" key="3">
    <source>
        <dbReference type="Proteomes" id="UP001365781"/>
    </source>
</evidence>
<dbReference type="InterPro" id="IPR001509">
    <property type="entry name" value="Epimerase_deHydtase"/>
</dbReference>
<dbReference type="Gene3D" id="3.40.50.720">
    <property type="entry name" value="NAD(P)-binding Rossmann-like Domain"/>
    <property type="match status" value="1"/>
</dbReference>
<evidence type="ECO:0000313" key="2">
    <source>
        <dbReference type="EMBL" id="MEI5617474.1"/>
    </source>
</evidence>